<keyword evidence="3" id="KW-1185">Reference proteome</keyword>
<dbReference type="AlphaFoldDB" id="A0A022KWR9"/>
<keyword evidence="1" id="KW-0472">Membrane</keyword>
<feature type="transmembrane region" description="Helical" evidence="1">
    <location>
        <begin position="26"/>
        <end position="46"/>
    </location>
</feature>
<accession>A0A022KWR9</accession>
<reference evidence="2 3" key="1">
    <citation type="journal article" date="2013" name="Genome Announc.">
        <title>Draft genome sequence of an Actinobacterium, Brachybacterium muris strain UCD-AY4.</title>
        <authorList>
            <person name="Lo J.R."/>
            <person name="Lang J.M."/>
            <person name="Darling A.E."/>
            <person name="Eisen J.A."/>
            <person name="Coil D.A."/>
        </authorList>
    </citation>
    <scope>NUCLEOTIDE SEQUENCE [LARGE SCALE GENOMIC DNA]</scope>
    <source>
        <strain evidence="2 3">UCD-AY4</strain>
    </source>
</reference>
<dbReference type="EMBL" id="AORC01000003">
    <property type="protein sequence ID" value="EYT50634.1"/>
    <property type="molecule type" value="Genomic_DNA"/>
</dbReference>
<evidence type="ECO:0000313" key="3">
    <source>
        <dbReference type="Proteomes" id="UP000019754"/>
    </source>
</evidence>
<dbReference type="Proteomes" id="UP000019754">
    <property type="component" value="Unassembled WGS sequence"/>
</dbReference>
<sequence>MTTLTQHDQDSAPARRISRKPATGRPVLFAVLLGLAALLLMWVLIAGPALPLPLMIIAAGTALGIVALSWTVAGPRL</sequence>
<proteinExistence type="predicted"/>
<organism evidence="2 3">
    <name type="scientific">Brachybacterium muris UCD-AY4</name>
    <dbReference type="NCBI Taxonomy" id="1249481"/>
    <lineage>
        <taxon>Bacteria</taxon>
        <taxon>Bacillati</taxon>
        <taxon>Actinomycetota</taxon>
        <taxon>Actinomycetes</taxon>
        <taxon>Micrococcales</taxon>
        <taxon>Dermabacteraceae</taxon>
        <taxon>Brachybacterium</taxon>
    </lineage>
</organism>
<dbReference type="RefSeq" id="WP_017822139.1">
    <property type="nucleotide sequence ID" value="NZ_AORC01000003.1"/>
</dbReference>
<dbReference type="STRING" id="1249481.D641_0102085"/>
<evidence type="ECO:0000256" key="1">
    <source>
        <dbReference type="SAM" id="Phobius"/>
    </source>
</evidence>
<evidence type="ECO:0000313" key="2">
    <source>
        <dbReference type="EMBL" id="EYT50634.1"/>
    </source>
</evidence>
<keyword evidence="1" id="KW-1133">Transmembrane helix</keyword>
<comment type="caution">
    <text evidence="2">The sequence shown here is derived from an EMBL/GenBank/DDBJ whole genome shotgun (WGS) entry which is preliminary data.</text>
</comment>
<dbReference type="HOGENOM" id="CLU_195084_0_0_11"/>
<gene>
    <name evidence="2" type="ORF">D641_0102085</name>
</gene>
<protein>
    <submittedName>
        <fullName evidence="2">Uncharacterized protein</fullName>
    </submittedName>
</protein>
<keyword evidence="1" id="KW-0812">Transmembrane</keyword>
<feature type="transmembrane region" description="Helical" evidence="1">
    <location>
        <begin position="52"/>
        <end position="73"/>
    </location>
</feature>
<name>A0A022KWR9_9MICO</name>